<dbReference type="InterPro" id="IPR013830">
    <property type="entry name" value="SGNH_hydro"/>
</dbReference>
<accession>A0A6J4MMJ2</accession>
<proteinExistence type="predicted"/>
<dbReference type="Pfam" id="PF13472">
    <property type="entry name" value="Lipase_GDSL_2"/>
    <property type="match status" value="1"/>
</dbReference>
<dbReference type="Gene3D" id="3.40.50.1110">
    <property type="entry name" value="SGNH hydrolase"/>
    <property type="match status" value="1"/>
</dbReference>
<dbReference type="CDD" id="cd00229">
    <property type="entry name" value="SGNH_hydrolase"/>
    <property type="match status" value="1"/>
</dbReference>
<dbReference type="InterPro" id="IPR036514">
    <property type="entry name" value="SGNH_hydro_sf"/>
</dbReference>
<evidence type="ECO:0000313" key="2">
    <source>
        <dbReference type="EMBL" id="CAA9361263.1"/>
    </source>
</evidence>
<reference evidence="2" key="1">
    <citation type="submission" date="2020-02" db="EMBL/GenBank/DDBJ databases">
        <authorList>
            <person name="Meier V. D."/>
        </authorList>
    </citation>
    <scope>NUCLEOTIDE SEQUENCE</scope>
    <source>
        <strain evidence="2">AVDCRST_MAG36</strain>
    </source>
</reference>
<dbReference type="SUPFAM" id="SSF52266">
    <property type="entry name" value="SGNH hydrolase"/>
    <property type="match status" value="1"/>
</dbReference>
<gene>
    <name evidence="2" type="ORF">AVDCRST_MAG36-2660</name>
</gene>
<protein>
    <recommendedName>
        <fullName evidence="1">SGNH hydrolase-type esterase domain-containing protein</fullName>
    </recommendedName>
</protein>
<dbReference type="EMBL" id="CADCUH010000171">
    <property type="protein sequence ID" value="CAA9361263.1"/>
    <property type="molecule type" value="Genomic_DNA"/>
</dbReference>
<feature type="domain" description="SGNH hydrolase-type esterase" evidence="1">
    <location>
        <begin position="67"/>
        <end position="219"/>
    </location>
</feature>
<name>A0A6J4MMJ2_9ACTN</name>
<dbReference type="AlphaFoldDB" id="A0A6J4MMJ2"/>
<organism evidence="2">
    <name type="scientific">uncultured Nocardioidaceae bacterium</name>
    <dbReference type="NCBI Taxonomy" id="253824"/>
    <lineage>
        <taxon>Bacteria</taxon>
        <taxon>Bacillati</taxon>
        <taxon>Actinomycetota</taxon>
        <taxon>Actinomycetes</taxon>
        <taxon>Propionibacteriales</taxon>
        <taxon>Nocardioidaceae</taxon>
        <taxon>environmental samples</taxon>
    </lineage>
</organism>
<sequence>MPGSGVTRAGRRWVAAGTAGLVASAALGVGASLSHAGASIAERCQAIAAASEVRHAAVIGDGPRVAVIGDSYSQGAHLTDPTGSWPSWLPGQVVVDGFAGSGFTAAASPCSDEAFGLRVARALAADPALVVVQGGLNDYDVPDEELRSGVRDVLHQLAGRRAVLVGPPQAPRRAAQAARVDAVLAAEAERAGVPYVRTSEWQLTFLPDRLHLTPDGHRAFGEAVAAQIAGLTAGLDGLADGLS</sequence>
<evidence type="ECO:0000259" key="1">
    <source>
        <dbReference type="Pfam" id="PF13472"/>
    </source>
</evidence>